<gene>
    <name evidence="2" type="ORF">ASPZODRAFT_20527</name>
</gene>
<evidence type="ECO:0000256" key="1">
    <source>
        <dbReference type="SAM" id="MobiDB-lite"/>
    </source>
</evidence>
<dbReference type="EMBL" id="KV878360">
    <property type="protein sequence ID" value="OJJ42410.1"/>
    <property type="molecule type" value="Genomic_DNA"/>
</dbReference>
<dbReference type="RefSeq" id="XP_022576920.1">
    <property type="nucleotide sequence ID" value="XM_022727612.1"/>
</dbReference>
<organism evidence="2 3">
    <name type="scientific">Penicilliopsis zonata CBS 506.65</name>
    <dbReference type="NCBI Taxonomy" id="1073090"/>
    <lineage>
        <taxon>Eukaryota</taxon>
        <taxon>Fungi</taxon>
        <taxon>Dikarya</taxon>
        <taxon>Ascomycota</taxon>
        <taxon>Pezizomycotina</taxon>
        <taxon>Eurotiomycetes</taxon>
        <taxon>Eurotiomycetidae</taxon>
        <taxon>Eurotiales</taxon>
        <taxon>Aspergillaceae</taxon>
        <taxon>Penicilliopsis</taxon>
    </lineage>
</organism>
<dbReference type="AlphaFoldDB" id="A0A1L9S5I5"/>
<dbReference type="Proteomes" id="UP000184188">
    <property type="component" value="Unassembled WGS sequence"/>
</dbReference>
<feature type="region of interest" description="Disordered" evidence="1">
    <location>
        <begin position="55"/>
        <end position="82"/>
    </location>
</feature>
<reference evidence="3" key="1">
    <citation type="journal article" date="2017" name="Genome Biol.">
        <title>Comparative genomics reveals high biological diversity and specific adaptations in the industrially and medically important fungal genus Aspergillus.</title>
        <authorList>
            <person name="de Vries R.P."/>
            <person name="Riley R."/>
            <person name="Wiebenga A."/>
            <person name="Aguilar-Osorio G."/>
            <person name="Amillis S."/>
            <person name="Uchima C.A."/>
            <person name="Anderluh G."/>
            <person name="Asadollahi M."/>
            <person name="Askin M."/>
            <person name="Barry K."/>
            <person name="Battaglia E."/>
            <person name="Bayram O."/>
            <person name="Benocci T."/>
            <person name="Braus-Stromeyer S.A."/>
            <person name="Caldana C."/>
            <person name="Canovas D."/>
            <person name="Cerqueira G.C."/>
            <person name="Chen F."/>
            <person name="Chen W."/>
            <person name="Choi C."/>
            <person name="Clum A."/>
            <person name="Dos Santos R.A."/>
            <person name="Damasio A.R."/>
            <person name="Diallinas G."/>
            <person name="Emri T."/>
            <person name="Fekete E."/>
            <person name="Flipphi M."/>
            <person name="Freyberg S."/>
            <person name="Gallo A."/>
            <person name="Gournas C."/>
            <person name="Habgood R."/>
            <person name="Hainaut M."/>
            <person name="Harispe M.L."/>
            <person name="Henrissat B."/>
            <person name="Hilden K.S."/>
            <person name="Hope R."/>
            <person name="Hossain A."/>
            <person name="Karabika E."/>
            <person name="Karaffa L."/>
            <person name="Karanyi Z."/>
            <person name="Krasevec N."/>
            <person name="Kuo A."/>
            <person name="Kusch H."/>
            <person name="LaButti K."/>
            <person name="Lagendijk E.L."/>
            <person name="Lapidus A."/>
            <person name="Levasseur A."/>
            <person name="Lindquist E."/>
            <person name="Lipzen A."/>
            <person name="Logrieco A.F."/>
            <person name="MacCabe A."/>
            <person name="Maekelae M.R."/>
            <person name="Malavazi I."/>
            <person name="Melin P."/>
            <person name="Meyer V."/>
            <person name="Mielnichuk N."/>
            <person name="Miskei M."/>
            <person name="Molnar A.P."/>
            <person name="Mule G."/>
            <person name="Ngan C.Y."/>
            <person name="Orejas M."/>
            <person name="Orosz E."/>
            <person name="Ouedraogo J.P."/>
            <person name="Overkamp K.M."/>
            <person name="Park H.-S."/>
            <person name="Perrone G."/>
            <person name="Piumi F."/>
            <person name="Punt P.J."/>
            <person name="Ram A.F."/>
            <person name="Ramon A."/>
            <person name="Rauscher S."/>
            <person name="Record E."/>
            <person name="Riano-Pachon D.M."/>
            <person name="Robert V."/>
            <person name="Roehrig J."/>
            <person name="Ruller R."/>
            <person name="Salamov A."/>
            <person name="Salih N.S."/>
            <person name="Samson R.A."/>
            <person name="Sandor E."/>
            <person name="Sanguinetti M."/>
            <person name="Schuetze T."/>
            <person name="Sepcic K."/>
            <person name="Shelest E."/>
            <person name="Sherlock G."/>
            <person name="Sophianopoulou V."/>
            <person name="Squina F.M."/>
            <person name="Sun H."/>
            <person name="Susca A."/>
            <person name="Todd R.B."/>
            <person name="Tsang A."/>
            <person name="Unkles S.E."/>
            <person name="van de Wiele N."/>
            <person name="van Rossen-Uffink D."/>
            <person name="Oliveira J.V."/>
            <person name="Vesth T.C."/>
            <person name="Visser J."/>
            <person name="Yu J.-H."/>
            <person name="Zhou M."/>
            <person name="Andersen M.R."/>
            <person name="Archer D.B."/>
            <person name="Baker S.E."/>
            <person name="Benoit I."/>
            <person name="Brakhage A.A."/>
            <person name="Braus G.H."/>
            <person name="Fischer R."/>
            <person name="Frisvad J.C."/>
            <person name="Goldman G.H."/>
            <person name="Houbraken J."/>
            <person name="Oakley B."/>
            <person name="Pocsi I."/>
            <person name="Scazzocchio C."/>
            <person name="Seiboth B."/>
            <person name="vanKuyk P.A."/>
            <person name="Wortman J."/>
            <person name="Dyer P.S."/>
            <person name="Grigoriev I.V."/>
        </authorList>
    </citation>
    <scope>NUCLEOTIDE SEQUENCE [LARGE SCALE GENOMIC DNA]</scope>
    <source>
        <strain evidence="3">CBS 506.65</strain>
    </source>
</reference>
<name>A0A1L9S5I5_9EURO</name>
<accession>A0A1L9S5I5</accession>
<evidence type="ECO:0000313" key="2">
    <source>
        <dbReference type="EMBL" id="OJJ42410.1"/>
    </source>
</evidence>
<keyword evidence="3" id="KW-1185">Reference proteome</keyword>
<evidence type="ECO:0000313" key="3">
    <source>
        <dbReference type="Proteomes" id="UP000184188"/>
    </source>
</evidence>
<sequence length="239" mass="24763">MVPNRWELSFYGLCEASSGLPETSIEFQSNLFAGVFYSSQWPCLISIPSSRSSITRPINSTSTQTESTSAAQGGSTGTETSTGQITTVTSIDTFFPTTQMATSTIFTTRTSTITACPASERRTYTTTDVIIVSTTVCPVTAAEATAATTAHTDVAASQPTGSGSGLSVTPILPTLLPLSLSSSSSPSTFSSSPSSTSLPSSSVTTAPSSTYTGAASRTFGRYKWSALSLVASLLVLPFF</sequence>
<dbReference type="VEuPathDB" id="FungiDB:ASPZODRAFT_20527"/>
<feature type="region of interest" description="Disordered" evidence="1">
    <location>
        <begin position="186"/>
        <end position="210"/>
    </location>
</feature>
<proteinExistence type="predicted"/>
<dbReference type="GeneID" id="34614076"/>
<protein>
    <submittedName>
        <fullName evidence="2">Uncharacterized protein</fullName>
    </submittedName>
</protein>